<organism evidence="4 5">
    <name type="scientific">Luteimicrobium xylanilyticum</name>
    <dbReference type="NCBI Taxonomy" id="1133546"/>
    <lineage>
        <taxon>Bacteria</taxon>
        <taxon>Bacillati</taxon>
        <taxon>Actinomycetota</taxon>
        <taxon>Actinomycetes</taxon>
        <taxon>Micrococcales</taxon>
        <taxon>Luteimicrobium</taxon>
    </lineage>
</organism>
<keyword evidence="2" id="KW-0732">Signal</keyword>
<feature type="domain" description="Bacterial Ig-like" evidence="3">
    <location>
        <begin position="585"/>
        <end position="672"/>
    </location>
</feature>
<feature type="compositionally biased region" description="Polar residues" evidence="1">
    <location>
        <begin position="40"/>
        <end position="53"/>
    </location>
</feature>
<evidence type="ECO:0000256" key="1">
    <source>
        <dbReference type="SAM" id="MobiDB-lite"/>
    </source>
</evidence>
<dbReference type="AlphaFoldDB" id="A0A5P9QDA5"/>
<gene>
    <name evidence="4" type="ORF">KDY119_02588</name>
</gene>
<dbReference type="Gene3D" id="2.60.40.10">
    <property type="entry name" value="Immunoglobulins"/>
    <property type="match status" value="2"/>
</dbReference>
<evidence type="ECO:0000313" key="4">
    <source>
        <dbReference type="EMBL" id="QFU99062.1"/>
    </source>
</evidence>
<dbReference type="InterPro" id="IPR032109">
    <property type="entry name" value="Big_3_5"/>
</dbReference>
<evidence type="ECO:0000313" key="5">
    <source>
        <dbReference type="Proteomes" id="UP000326702"/>
    </source>
</evidence>
<accession>A0A5P9QDA5</accession>
<dbReference type="GO" id="GO:0005975">
    <property type="term" value="P:carbohydrate metabolic process"/>
    <property type="evidence" value="ECO:0007669"/>
    <property type="project" value="UniProtKB-ARBA"/>
</dbReference>
<dbReference type="InterPro" id="IPR024079">
    <property type="entry name" value="MetalloPept_cat_dom_sf"/>
</dbReference>
<dbReference type="Gene3D" id="3.40.390.10">
    <property type="entry name" value="Collagenase (Catalytic Domain)"/>
    <property type="match status" value="1"/>
</dbReference>
<evidence type="ECO:0000259" key="3">
    <source>
        <dbReference type="Pfam" id="PF16640"/>
    </source>
</evidence>
<dbReference type="Pfam" id="PF16640">
    <property type="entry name" value="Big_3_5"/>
    <property type="match status" value="2"/>
</dbReference>
<feature type="signal peptide" evidence="2">
    <location>
        <begin position="1"/>
        <end position="28"/>
    </location>
</feature>
<keyword evidence="5" id="KW-1185">Reference proteome</keyword>
<name>A0A5P9QDA5_9MICO</name>
<protein>
    <recommendedName>
        <fullName evidence="3">Bacterial Ig-like domain-containing protein</fullName>
    </recommendedName>
</protein>
<evidence type="ECO:0000256" key="2">
    <source>
        <dbReference type="SAM" id="SignalP"/>
    </source>
</evidence>
<feature type="chain" id="PRO_5024800039" description="Bacterial Ig-like domain-containing protein" evidence="2">
    <location>
        <begin position="29"/>
        <end position="673"/>
    </location>
</feature>
<feature type="compositionally biased region" description="Low complexity" evidence="1">
    <location>
        <begin position="29"/>
        <end position="39"/>
    </location>
</feature>
<dbReference type="KEGG" id="lxl:KDY119_02588"/>
<dbReference type="InterPro" id="IPR013783">
    <property type="entry name" value="Ig-like_fold"/>
</dbReference>
<dbReference type="SUPFAM" id="SSF55486">
    <property type="entry name" value="Metalloproteases ('zincins'), catalytic domain"/>
    <property type="match status" value="1"/>
</dbReference>
<sequence>MRRRRAISLASTLVASALTVSLAVPAVAASPSPHVTSPSRTLASPSAGSNQDDTLPWAPRSTPTADPSPLLRSETLGGLAAATASSTVHQLDVVIATPKGQKRTVQDSDVRSLVSDVSGYWSGQTNGRASFTVKTIKYVTATATCSSSSSADNTSVVTKLWTQGSKAVTSNKQDWWGGGSPKTGPAAREHLVVLYPFAAGDPHGLTTCNGMLGLGTTPTKASVGNSGLTFALFGASDAAADHANASQFYESRQSLAHELGHNFGLQHASMWWCLKGASDGAFSSLSCLMASYLDPYDVMGGGNGDKGIPALSGPQKIRLGLLSTAQRRTVTDTTALTLQPVPASEKGAPAGLQAAQVKDPSTGEVYTVEYRPSLPGVTFPATDLGSPFGTYDMGGSGDYTVDDGVRVMRLATSQGETSWGNWSKNEQAIVPIGPASNRTSYLPDGKTFTTRSGKVSIRVAAQGATASVSFVVHRKARLSVARTATTQRYAQTAVRVTARTATTNGVRPTGTVTFKDGSRTLKTVRTSSAGVAAYTLPKTLSVKTHSVTATFSPDAATKARYVEAIAVGTKVKVTKASAAASVRLAHTKIKKGSKPKVTVKVAVKGITKPTGTIKVYENGHKVKTVKLTSSRKGKITVTLPKTKKRGTVKIVAKYSGTSKIAAKTTKTVKLKVR</sequence>
<proteinExistence type="predicted"/>
<feature type="domain" description="Bacterial Ig-like" evidence="3">
    <location>
        <begin position="485"/>
        <end position="560"/>
    </location>
</feature>
<dbReference type="Proteomes" id="UP000326702">
    <property type="component" value="Chromosome"/>
</dbReference>
<reference evidence="4 5" key="1">
    <citation type="submission" date="2019-10" db="EMBL/GenBank/DDBJ databases">
        <title>Genome sequence of Luteimicrobium xylanilyticum HY-24.</title>
        <authorList>
            <person name="Kim D.Y."/>
            <person name="Park H.-Y."/>
        </authorList>
    </citation>
    <scope>NUCLEOTIDE SEQUENCE [LARGE SCALE GENOMIC DNA]</scope>
    <source>
        <strain evidence="4 5">HY-24</strain>
    </source>
</reference>
<dbReference type="GO" id="GO:0008237">
    <property type="term" value="F:metallopeptidase activity"/>
    <property type="evidence" value="ECO:0007669"/>
    <property type="project" value="InterPro"/>
</dbReference>
<dbReference type="EMBL" id="CP045529">
    <property type="protein sequence ID" value="QFU99062.1"/>
    <property type="molecule type" value="Genomic_DNA"/>
</dbReference>
<feature type="region of interest" description="Disordered" evidence="1">
    <location>
        <begin position="29"/>
        <end position="69"/>
    </location>
</feature>